<dbReference type="SFLD" id="SFLDS00019">
    <property type="entry name" value="Glutathione_Transferase_(cytos"/>
    <property type="match status" value="1"/>
</dbReference>
<dbReference type="AlphaFoldDB" id="A0A2K1Q1C9"/>
<comment type="caution">
    <text evidence="3">The sequence shown here is derived from an EMBL/GenBank/DDBJ whole genome shotgun (WGS) entry which is preliminary data.</text>
</comment>
<dbReference type="PROSITE" id="PS50405">
    <property type="entry name" value="GST_CTER"/>
    <property type="match status" value="1"/>
</dbReference>
<dbReference type="GO" id="GO:0006559">
    <property type="term" value="P:L-phenylalanine catabolic process"/>
    <property type="evidence" value="ECO:0007669"/>
    <property type="project" value="TreeGrafter"/>
</dbReference>
<protein>
    <submittedName>
        <fullName evidence="3">Glutathione S-transferase</fullName>
    </submittedName>
</protein>
<dbReference type="Pfam" id="PF13417">
    <property type="entry name" value="GST_N_3"/>
    <property type="match status" value="1"/>
</dbReference>
<name>A0A2K1Q1C9_9GAMM</name>
<dbReference type="InterPro" id="IPR036249">
    <property type="entry name" value="Thioredoxin-like_sf"/>
</dbReference>
<dbReference type="PROSITE" id="PS50404">
    <property type="entry name" value="GST_NTER"/>
    <property type="match status" value="1"/>
</dbReference>
<accession>A0A2K1Q1C9</accession>
<sequence>MILIGMYDSPYVRRVAISLSLLGMTFEHRDWSVGKDAAKIREFHPQGRVPVLVLDDDEALTESALIIDWLDRLPGHEHQLLPANDPQRRDALKLIALAVGALDKGIMLVYERIFRPVELHHAPWLKRCRAQSEASLAELERICRERADREWLVGDAISQADIMLACAATYLRDAVPIDLAAFPALQARVDGYEALPTFKQFYVPFDAPTPN</sequence>
<dbReference type="SUPFAM" id="SSF52833">
    <property type="entry name" value="Thioredoxin-like"/>
    <property type="match status" value="1"/>
</dbReference>
<dbReference type="Proteomes" id="UP000236220">
    <property type="component" value="Unassembled WGS sequence"/>
</dbReference>
<keyword evidence="3" id="KW-0808">Transferase</keyword>
<dbReference type="GO" id="GO:0006749">
    <property type="term" value="P:glutathione metabolic process"/>
    <property type="evidence" value="ECO:0007669"/>
    <property type="project" value="TreeGrafter"/>
</dbReference>
<evidence type="ECO:0000313" key="3">
    <source>
        <dbReference type="EMBL" id="PNS08843.1"/>
    </source>
</evidence>
<dbReference type="Gene3D" id="3.40.30.10">
    <property type="entry name" value="Glutaredoxin"/>
    <property type="match status" value="1"/>
</dbReference>
<dbReference type="GO" id="GO:0016034">
    <property type="term" value="F:maleylacetoacetate isomerase activity"/>
    <property type="evidence" value="ECO:0007669"/>
    <property type="project" value="TreeGrafter"/>
</dbReference>
<evidence type="ECO:0000313" key="4">
    <source>
        <dbReference type="Proteomes" id="UP000236220"/>
    </source>
</evidence>
<dbReference type="PANTHER" id="PTHR42673:SF4">
    <property type="entry name" value="MALEYLACETOACETATE ISOMERASE"/>
    <property type="match status" value="1"/>
</dbReference>
<dbReference type="InterPro" id="IPR004045">
    <property type="entry name" value="Glutathione_S-Trfase_N"/>
</dbReference>
<reference evidence="3 4" key="1">
    <citation type="submission" date="2017-08" db="EMBL/GenBank/DDBJ databases">
        <title>Lysobacter sylvestris genome.</title>
        <authorList>
            <person name="Zhang D.-C."/>
            <person name="Albuquerque L."/>
            <person name="Franca L."/>
            <person name="Froufe H.J.C."/>
            <person name="Barroso C."/>
            <person name="Egas C."/>
            <person name="Da Costa M."/>
            <person name="Margesin R."/>
        </authorList>
    </citation>
    <scope>NUCLEOTIDE SEQUENCE [LARGE SCALE GENOMIC DNA]</scope>
    <source>
        <strain evidence="3 4">AM20-91</strain>
    </source>
</reference>
<dbReference type="SUPFAM" id="SSF47616">
    <property type="entry name" value="GST C-terminal domain-like"/>
    <property type="match status" value="1"/>
</dbReference>
<dbReference type="GO" id="GO:0004364">
    <property type="term" value="F:glutathione transferase activity"/>
    <property type="evidence" value="ECO:0007669"/>
    <property type="project" value="TreeGrafter"/>
</dbReference>
<dbReference type="InterPro" id="IPR040079">
    <property type="entry name" value="Glutathione_S-Trfase"/>
</dbReference>
<evidence type="ECO:0000259" key="1">
    <source>
        <dbReference type="PROSITE" id="PS50404"/>
    </source>
</evidence>
<dbReference type="OrthoDB" id="5740960at2"/>
<dbReference type="CDD" id="cd00570">
    <property type="entry name" value="GST_N_family"/>
    <property type="match status" value="1"/>
</dbReference>
<evidence type="ECO:0000259" key="2">
    <source>
        <dbReference type="PROSITE" id="PS50405"/>
    </source>
</evidence>
<feature type="domain" description="GST N-terminal" evidence="1">
    <location>
        <begin position="1"/>
        <end position="78"/>
    </location>
</feature>
<dbReference type="EMBL" id="NPZB01000001">
    <property type="protein sequence ID" value="PNS08843.1"/>
    <property type="molecule type" value="Genomic_DNA"/>
</dbReference>
<organism evidence="3 4">
    <name type="scientific">Solilutibacter silvestris</name>
    <dbReference type="NCBI Taxonomy" id="1645665"/>
    <lineage>
        <taxon>Bacteria</taxon>
        <taxon>Pseudomonadati</taxon>
        <taxon>Pseudomonadota</taxon>
        <taxon>Gammaproteobacteria</taxon>
        <taxon>Lysobacterales</taxon>
        <taxon>Lysobacteraceae</taxon>
        <taxon>Solilutibacter</taxon>
    </lineage>
</organism>
<dbReference type="Gene3D" id="1.20.1050.10">
    <property type="match status" value="1"/>
</dbReference>
<gene>
    <name evidence="3" type="ORF">Lysil_0472</name>
</gene>
<dbReference type="PANTHER" id="PTHR42673">
    <property type="entry name" value="MALEYLACETOACETATE ISOMERASE"/>
    <property type="match status" value="1"/>
</dbReference>
<dbReference type="InterPro" id="IPR010987">
    <property type="entry name" value="Glutathione-S-Trfase_C-like"/>
</dbReference>
<keyword evidence="4" id="KW-1185">Reference proteome</keyword>
<dbReference type="Pfam" id="PF13410">
    <property type="entry name" value="GST_C_2"/>
    <property type="match status" value="1"/>
</dbReference>
<dbReference type="RefSeq" id="WP_103073973.1">
    <property type="nucleotide sequence ID" value="NZ_NPZB01000001.1"/>
</dbReference>
<proteinExistence type="predicted"/>
<feature type="domain" description="GST C-terminal" evidence="2">
    <location>
        <begin position="84"/>
        <end position="211"/>
    </location>
</feature>
<dbReference type="InterPro" id="IPR036282">
    <property type="entry name" value="Glutathione-S-Trfase_C_sf"/>
</dbReference>